<evidence type="ECO:0000313" key="2">
    <source>
        <dbReference type="Proteomes" id="UP000030651"/>
    </source>
</evidence>
<gene>
    <name evidence="1" type="ORF">PFICI_02735</name>
</gene>
<evidence type="ECO:0008006" key="3">
    <source>
        <dbReference type="Google" id="ProtNLM"/>
    </source>
</evidence>
<proteinExistence type="predicted"/>
<organism evidence="1 2">
    <name type="scientific">Pestalotiopsis fici (strain W106-1 / CGMCC3.15140)</name>
    <dbReference type="NCBI Taxonomy" id="1229662"/>
    <lineage>
        <taxon>Eukaryota</taxon>
        <taxon>Fungi</taxon>
        <taxon>Dikarya</taxon>
        <taxon>Ascomycota</taxon>
        <taxon>Pezizomycotina</taxon>
        <taxon>Sordariomycetes</taxon>
        <taxon>Xylariomycetidae</taxon>
        <taxon>Amphisphaeriales</taxon>
        <taxon>Sporocadaceae</taxon>
        <taxon>Pestalotiopsis</taxon>
    </lineage>
</organism>
<dbReference type="STRING" id="1229662.W3XF92"/>
<dbReference type="eggNOG" id="ENOG502SMSB">
    <property type="taxonomic scope" value="Eukaryota"/>
</dbReference>
<evidence type="ECO:0000313" key="1">
    <source>
        <dbReference type="EMBL" id="ETS84710.1"/>
    </source>
</evidence>
<dbReference type="KEGG" id="pfy:PFICI_02735"/>
<dbReference type="InParanoid" id="W3XF92"/>
<dbReference type="OrthoDB" id="2580841at2759"/>
<dbReference type="GeneID" id="19267748"/>
<reference evidence="2" key="1">
    <citation type="journal article" date="2015" name="BMC Genomics">
        <title>Genomic and transcriptomic analysis of the endophytic fungus Pestalotiopsis fici reveals its lifestyle and high potential for synthesis of natural products.</title>
        <authorList>
            <person name="Wang X."/>
            <person name="Zhang X."/>
            <person name="Liu L."/>
            <person name="Xiang M."/>
            <person name="Wang W."/>
            <person name="Sun X."/>
            <person name="Che Y."/>
            <person name="Guo L."/>
            <person name="Liu G."/>
            <person name="Guo L."/>
            <person name="Wang C."/>
            <person name="Yin W.B."/>
            <person name="Stadler M."/>
            <person name="Zhang X."/>
            <person name="Liu X."/>
        </authorList>
    </citation>
    <scope>NUCLEOTIDE SEQUENCE [LARGE SCALE GENOMIC DNA]</scope>
    <source>
        <strain evidence="2">W106-1 / CGMCC3.15140</strain>
    </source>
</reference>
<dbReference type="RefSeq" id="XP_007829507.1">
    <property type="nucleotide sequence ID" value="XM_007831316.1"/>
</dbReference>
<sequence>MTISAYGVWRGTATKWEPTQQDNDHGHITFTDGDSDDLDCAVDVKSKDSDSRIVFWNVVSFDDSHPLAAKLAAIDKGYQAITNHTSSGLGLDYLKSDLVNVKQGRILDYQEKGPNNDILDFLNPILNAAVSEKADMYLYGSKYSEGSGIHDIHMNQGDSGRFAKENGVYQDGGMIFNFGSGNGDLSGWQAVFLAFATQATQTDSKGDAMGPTFAQTLGS</sequence>
<dbReference type="InterPro" id="IPR019268">
    <property type="entry name" value="DUF2278"/>
</dbReference>
<name>W3XF92_PESFW</name>
<dbReference type="OMA" id="EYTIVIN"/>
<protein>
    <recommendedName>
        <fullName evidence="3">DUF2278 domain-containing protein</fullName>
    </recommendedName>
</protein>
<dbReference type="Proteomes" id="UP000030651">
    <property type="component" value="Unassembled WGS sequence"/>
</dbReference>
<dbReference type="AlphaFoldDB" id="W3XF92"/>
<dbReference type="Pfam" id="PF10042">
    <property type="entry name" value="DUF2278"/>
    <property type="match status" value="1"/>
</dbReference>
<dbReference type="HOGENOM" id="CLU_078994_1_0_1"/>
<accession>W3XF92</accession>
<dbReference type="EMBL" id="KI912110">
    <property type="protein sequence ID" value="ETS84710.1"/>
    <property type="molecule type" value="Genomic_DNA"/>
</dbReference>
<keyword evidence="2" id="KW-1185">Reference proteome</keyword>